<name>A0A839T780_AZOMA</name>
<protein>
    <submittedName>
        <fullName evidence="1">Uncharacterized protein</fullName>
    </submittedName>
</protein>
<organism evidence="1 2">
    <name type="scientific">Azomonas macrocytogenes</name>
    <name type="common">Azotobacter macrocytogenes</name>
    <dbReference type="NCBI Taxonomy" id="69962"/>
    <lineage>
        <taxon>Bacteria</taxon>
        <taxon>Pseudomonadati</taxon>
        <taxon>Pseudomonadota</taxon>
        <taxon>Gammaproteobacteria</taxon>
        <taxon>Pseudomonadales</taxon>
        <taxon>Pseudomonadaceae</taxon>
        <taxon>Azomonas</taxon>
    </lineage>
</organism>
<comment type="caution">
    <text evidence="1">The sequence shown here is derived from an EMBL/GenBank/DDBJ whole genome shotgun (WGS) entry which is preliminary data.</text>
</comment>
<dbReference type="Proteomes" id="UP000549250">
    <property type="component" value="Unassembled WGS sequence"/>
</dbReference>
<dbReference type="AlphaFoldDB" id="A0A839T780"/>
<keyword evidence="2" id="KW-1185">Reference proteome</keyword>
<sequence>MTKVALLQDYLGFGVKRVVVSVSGKGWEALNVMK</sequence>
<dbReference type="EMBL" id="JACHXI010000033">
    <property type="protein sequence ID" value="MBB3105312.1"/>
    <property type="molecule type" value="Genomic_DNA"/>
</dbReference>
<proteinExistence type="predicted"/>
<accession>A0A839T780</accession>
<evidence type="ECO:0000313" key="1">
    <source>
        <dbReference type="EMBL" id="MBB3105312.1"/>
    </source>
</evidence>
<reference evidence="1 2" key="1">
    <citation type="submission" date="2020-08" db="EMBL/GenBank/DDBJ databases">
        <title>Genomic Encyclopedia of Type Strains, Phase III (KMG-III): the genomes of soil and plant-associated and newly described type strains.</title>
        <authorList>
            <person name="Whitman W."/>
        </authorList>
    </citation>
    <scope>NUCLEOTIDE SEQUENCE [LARGE SCALE GENOMIC DNA]</scope>
    <source>
        <strain evidence="1 2">CECT 4462</strain>
    </source>
</reference>
<gene>
    <name evidence="1" type="ORF">FHR87_003748</name>
</gene>
<evidence type="ECO:0000313" key="2">
    <source>
        <dbReference type="Proteomes" id="UP000549250"/>
    </source>
</evidence>